<organism evidence="1">
    <name type="scientific">Triatoma infestans</name>
    <name type="common">Assassin bug</name>
    <dbReference type="NCBI Taxonomy" id="30076"/>
    <lineage>
        <taxon>Eukaryota</taxon>
        <taxon>Metazoa</taxon>
        <taxon>Ecdysozoa</taxon>
        <taxon>Arthropoda</taxon>
        <taxon>Hexapoda</taxon>
        <taxon>Insecta</taxon>
        <taxon>Pterygota</taxon>
        <taxon>Neoptera</taxon>
        <taxon>Paraneoptera</taxon>
        <taxon>Hemiptera</taxon>
        <taxon>Heteroptera</taxon>
        <taxon>Panheteroptera</taxon>
        <taxon>Cimicomorpha</taxon>
        <taxon>Reduviidae</taxon>
        <taxon>Triatominae</taxon>
        <taxon>Triatoma</taxon>
    </lineage>
</organism>
<dbReference type="AlphaFoldDB" id="A0A170UNF4"/>
<accession>A0A170UNF4</accession>
<proteinExistence type="predicted"/>
<name>A0A170UNF4_TRIIF</name>
<reference evidence="1" key="2">
    <citation type="journal article" date="2017" name="J. Med. Entomol.">
        <title>Transcriptome Analysis of the Triatoma infestans (Hemiptera: Reduviidae) Integument.</title>
        <authorList>
            <person name="Calderon-Fernandez G.M."/>
            <person name="Moriconi D.E."/>
            <person name="Dulbecco A.B."/>
            <person name="Juarez M.P."/>
        </authorList>
    </citation>
    <scope>NUCLEOTIDE SEQUENCE</scope>
    <source>
        <strain evidence="1">Int1</strain>
        <tissue evidence="1">Integument</tissue>
    </source>
</reference>
<evidence type="ECO:0000313" key="1">
    <source>
        <dbReference type="EMBL" id="JAR95989.1"/>
    </source>
</evidence>
<keyword evidence="1" id="KW-0472">Membrane</keyword>
<keyword evidence="1" id="KW-0812">Transmembrane</keyword>
<sequence length="52" mass="6027">MNHMLCPAIRDPFDGPWYRPIRYGASSIFMPIIEQAICFPWYTNAAEGDYLS</sequence>
<dbReference type="EMBL" id="GEMB01007390">
    <property type="protein sequence ID" value="JAR95989.1"/>
    <property type="molecule type" value="Transcribed_RNA"/>
</dbReference>
<protein>
    <submittedName>
        <fullName evidence="1">Transmembrane protein 164</fullName>
    </submittedName>
</protein>
<reference evidence="1" key="1">
    <citation type="submission" date="2016-04" db="EMBL/GenBank/DDBJ databases">
        <authorList>
            <person name="Calderon-Fernandez G.M.Sr."/>
        </authorList>
    </citation>
    <scope>NUCLEOTIDE SEQUENCE</scope>
    <source>
        <strain evidence="1">Int1</strain>
        <tissue evidence="1">Integument</tissue>
    </source>
</reference>